<accession>A0ABT8KQ45</accession>
<keyword evidence="11" id="KW-1185">Reference proteome</keyword>
<feature type="transmembrane region" description="Helical" evidence="8">
    <location>
        <begin position="94"/>
        <end position="124"/>
    </location>
</feature>
<evidence type="ECO:0000259" key="9">
    <source>
        <dbReference type="PROSITE" id="PS50855"/>
    </source>
</evidence>
<dbReference type="PROSITE" id="PS00077">
    <property type="entry name" value="COX1_CUB"/>
    <property type="match status" value="1"/>
</dbReference>
<keyword evidence="6" id="KW-0813">Transport</keyword>
<dbReference type="PROSITE" id="PS50855">
    <property type="entry name" value="COX1"/>
    <property type="match status" value="1"/>
</dbReference>
<comment type="caution">
    <text evidence="10">The sequence shown here is derived from an EMBL/GenBank/DDBJ whole genome shotgun (WGS) entry which is preliminary data.</text>
</comment>
<keyword evidence="5 8" id="KW-0472">Membrane</keyword>
<feature type="transmembrane region" description="Helical" evidence="8">
    <location>
        <begin position="511"/>
        <end position="533"/>
    </location>
</feature>
<dbReference type="InterPro" id="IPR036927">
    <property type="entry name" value="Cyt_c_oxase-like_su1_sf"/>
</dbReference>
<dbReference type="RefSeq" id="WP_346752860.1">
    <property type="nucleotide sequence ID" value="NZ_JAUJEA010000005.1"/>
</dbReference>
<keyword evidence="6" id="KW-0479">Metal-binding</keyword>
<feature type="transmembrane region" description="Helical" evidence="8">
    <location>
        <begin position="228"/>
        <end position="256"/>
    </location>
</feature>
<keyword evidence="6" id="KW-0349">Heme</keyword>
<feature type="transmembrane region" description="Helical" evidence="8">
    <location>
        <begin position="463"/>
        <end position="491"/>
    </location>
</feature>
<dbReference type="PANTHER" id="PTHR10422">
    <property type="entry name" value="CYTOCHROME C OXIDASE SUBUNIT 1"/>
    <property type="match status" value="1"/>
</dbReference>
<dbReference type="EMBL" id="JAUJEA010000005">
    <property type="protein sequence ID" value="MDN5202841.1"/>
    <property type="molecule type" value="Genomic_DNA"/>
</dbReference>
<gene>
    <name evidence="10" type="ORF">QQ008_15735</name>
</gene>
<reference evidence="10" key="1">
    <citation type="submission" date="2023-06" db="EMBL/GenBank/DDBJ databases">
        <title>Genomic of Parafulvivirga corallium.</title>
        <authorList>
            <person name="Wang G."/>
        </authorList>
    </citation>
    <scope>NUCLEOTIDE SEQUENCE</scope>
    <source>
        <strain evidence="10">BMA10</strain>
    </source>
</reference>
<evidence type="ECO:0000256" key="3">
    <source>
        <dbReference type="ARBA" id="ARBA00022692"/>
    </source>
</evidence>
<evidence type="ECO:0000256" key="1">
    <source>
        <dbReference type="ARBA" id="ARBA00004141"/>
    </source>
</evidence>
<evidence type="ECO:0000313" key="10">
    <source>
        <dbReference type="EMBL" id="MDN5202841.1"/>
    </source>
</evidence>
<sequence length="626" mass="70149">MATEHQLEGNGVSHDDHDHDHDHHQSFVSKYIFSTDHKTIAKQFLITGIFWAIIGGAMSIIFRLQLGFPNSNVGWLKPLLGQWITEEGKIDPEFYLALVTMHGTIMVFFVLTAGLSGTFSNFLIPLQVGARDMASGFMNMLSYWFFFLSSVIMMSSLFIQTGPASGSWVVYPPLSALPQAMKGSELGMTLWLVSMAIFIVSSLLGGINYITTVINLRTKGMTFSKLPLTIWAFFLTAVIGLLSFPVLFSAALLLVFDRSFGTSFYLSDIYIGGEALPNTGGSALLFQHLFWFLGHPEVYIVLLPALGITSEIIATNSRKPIFGYRAMVGSLFGISILSFVVWAHHMFVTGMNPFLGSIFMFLTLIIAVPSAVKVFNYITTLWKGNIVFTPGMLFSIGLVSLFISGGVTGIYLGNSAIDIQLHDTYFVVAHFHLVMGSASFFGMVAGVYHWFPKMFGRMMDEKLGYVHFWFTFVGVYLVFFPMHYIGIAGFPRRYYSFTNFDAFQSFTDLNMFVSVAAIITFGAQFIFLFNFFYSMFKGRRATLNPWKSNTLEWTTPINPGHGNWPGEIPAVYRWPYDYSKPGAEDDFIPQHIPFSATPESNLPHENELIAEEKEEEGIVVDETKES</sequence>
<dbReference type="Gene3D" id="1.20.210.10">
    <property type="entry name" value="Cytochrome c oxidase-like, subunit I domain"/>
    <property type="match status" value="1"/>
</dbReference>
<feature type="transmembrane region" description="Helical" evidence="8">
    <location>
        <begin position="191"/>
        <end position="216"/>
    </location>
</feature>
<feature type="transmembrane region" description="Helical" evidence="8">
    <location>
        <begin position="354"/>
        <end position="375"/>
    </location>
</feature>
<evidence type="ECO:0000256" key="4">
    <source>
        <dbReference type="ARBA" id="ARBA00022989"/>
    </source>
</evidence>
<comment type="similarity">
    <text evidence="6">Belongs to the heme-copper respiratory oxidase family.</text>
</comment>
<name>A0ABT8KQ45_9BACT</name>
<evidence type="ECO:0000256" key="5">
    <source>
        <dbReference type="ARBA" id="ARBA00023136"/>
    </source>
</evidence>
<protein>
    <submittedName>
        <fullName evidence="10">Cbb3-type cytochrome c oxidase subunit I</fullName>
    </submittedName>
</protein>
<keyword evidence="2 6" id="KW-0679">Respiratory chain</keyword>
<evidence type="ECO:0000256" key="2">
    <source>
        <dbReference type="ARBA" id="ARBA00022660"/>
    </source>
</evidence>
<organism evidence="10 11">
    <name type="scientific">Splendidivirga corallicola</name>
    <dbReference type="NCBI Taxonomy" id="3051826"/>
    <lineage>
        <taxon>Bacteria</taxon>
        <taxon>Pseudomonadati</taxon>
        <taxon>Bacteroidota</taxon>
        <taxon>Cytophagia</taxon>
        <taxon>Cytophagales</taxon>
        <taxon>Splendidivirgaceae</taxon>
        <taxon>Splendidivirga</taxon>
    </lineage>
</organism>
<proteinExistence type="inferred from homology"/>
<keyword evidence="3 6" id="KW-0812">Transmembrane</keyword>
<keyword evidence="6" id="KW-0249">Electron transport</keyword>
<feature type="transmembrane region" description="Helical" evidence="8">
    <location>
        <begin position="298"/>
        <end position="314"/>
    </location>
</feature>
<evidence type="ECO:0000256" key="8">
    <source>
        <dbReference type="SAM" id="Phobius"/>
    </source>
</evidence>
<dbReference type="InterPro" id="IPR000883">
    <property type="entry name" value="Cyt_C_Oxase_1"/>
</dbReference>
<keyword evidence="6" id="KW-0408">Iron</keyword>
<dbReference type="Proteomes" id="UP001172082">
    <property type="component" value="Unassembled WGS sequence"/>
</dbReference>
<feature type="transmembrane region" description="Helical" evidence="8">
    <location>
        <begin position="44"/>
        <end position="66"/>
    </location>
</feature>
<dbReference type="PANTHER" id="PTHR10422:SF18">
    <property type="entry name" value="CYTOCHROME C OXIDASE SUBUNIT 1"/>
    <property type="match status" value="1"/>
</dbReference>
<comment type="subcellular location">
    <subcellularLocation>
        <location evidence="1">Membrane</location>
        <topology evidence="1">Multi-pass membrane protein</topology>
    </subcellularLocation>
</comment>
<dbReference type="PRINTS" id="PR01165">
    <property type="entry name" value="CYCOXIDASEI"/>
</dbReference>
<evidence type="ECO:0000256" key="6">
    <source>
        <dbReference type="RuleBase" id="RU000370"/>
    </source>
</evidence>
<dbReference type="SUPFAM" id="SSF81442">
    <property type="entry name" value="Cytochrome c oxidase subunit I-like"/>
    <property type="match status" value="1"/>
</dbReference>
<feature type="transmembrane region" description="Helical" evidence="8">
    <location>
        <begin position="387"/>
        <end position="412"/>
    </location>
</feature>
<feature type="transmembrane region" description="Helical" evidence="8">
    <location>
        <begin position="326"/>
        <end position="348"/>
    </location>
</feature>
<dbReference type="InterPro" id="IPR023615">
    <property type="entry name" value="Cyt_c_Oxase_su1_BS"/>
</dbReference>
<feature type="transmembrane region" description="Helical" evidence="8">
    <location>
        <begin position="424"/>
        <end position="451"/>
    </location>
</feature>
<evidence type="ECO:0000313" key="11">
    <source>
        <dbReference type="Proteomes" id="UP001172082"/>
    </source>
</evidence>
<dbReference type="InterPro" id="IPR023616">
    <property type="entry name" value="Cyt_c_oxase-like_su1_dom"/>
</dbReference>
<feature type="domain" description="Cytochrome oxidase subunit I profile" evidence="9">
    <location>
        <begin position="27"/>
        <end position="596"/>
    </location>
</feature>
<feature type="transmembrane region" description="Helical" evidence="8">
    <location>
        <begin position="145"/>
        <end position="171"/>
    </location>
</feature>
<evidence type="ECO:0000256" key="7">
    <source>
        <dbReference type="SAM" id="MobiDB-lite"/>
    </source>
</evidence>
<feature type="compositionally biased region" description="Basic and acidic residues" evidence="7">
    <location>
        <begin position="13"/>
        <end position="22"/>
    </location>
</feature>
<dbReference type="Pfam" id="PF00115">
    <property type="entry name" value="COX1"/>
    <property type="match status" value="1"/>
</dbReference>
<keyword evidence="4 8" id="KW-1133">Transmembrane helix</keyword>
<feature type="region of interest" description="Disordered" evidence="7">
    <location>
        <begin position="1"/>
        <end position="22"/>
    </location>
</feature>